<evidence type="ECO:0000256" key="1">
    <source>
        <dbReference type="ARBA" id="ARBA00022491"/>
    </source>
</evidence>
<reference evidence="6" key="1">
    <citation type="journal article" date="2014" name="Int. J. Syst. Evol. Microbiol.">
        <title>Complete genome of a new Firmicutes species belonging to the dominant human colonic microbiota ('Ruminococcus bicirculans') reveals two chromosomes and a selective capacity to utilize plant glucans.</title>
        <authorList>
            <consortium name="NISC Comparative Sequencing Program"/>
            <person name="Wegmann U."/>
            <person name="Louis P."/>
            <person name="Goesmann A."/>
            <person name="Henrissat B."/>
            <person name="Duncan S.H."/>
            <person name="Flint H.J."/>
        </authorList>
    </citation>
    <scope>NUCLEOTIDE SEQUENCE</scope>
    <source>
        <strain evidence="6">NBRC 103855</strain>
    </source>
</reference>
<dbReference type="RefSeq" id="WP_284392420.1">
    <property type="nucleotide sequence ID" value="NZ_BSNG01000001.1"/>
</dbReference>
<accession>A0ABQ5UID0</accession>
<dbReference type="Proteomes" id="UP001161406">
    <property type="component" value="Unassembled WGS sequence"/>
</dbReference>
<keyword evidence="4" id="KW-0804">Transcription</keyword>
<evidence type="ECO:0000256" key="4">
    <source>
        <dbReference type="ARBA" id="ARBA00023163"/>
    </source>
</evidence>
<dbReference type="Gene3D" id="3.40.50.2300">
    <property type="match status" value="2"/>
</dbReference>
<dbReference type="Pfam" id="PF13377">
    <property type="entry name" value="Peripla_BP_3"/>
    <property type="match status" value="1"/>
</dbReference>
<dbReference type="Pfam" id="PF00356">
    <property type="entry name" value="LacI"/>
    <property type="match status" value="1"/>
</dbReference>
<dbReference type="InterPro" id="IPR000843">
    <property type="entry name" value="HTH_LacI"/>
</dbReference>
<organism evidence="6 7">
    <name type="scientific">Devosia yakushimensis</name>
    <dbReference type="NCBI Taxonomy" id="470028"/>
    <lineage>
        <taxon>Bacteria</taxon>
        <taxon>Pseudomonadati</taxon>
        <taxon>Pseudomonadota</taxon>
        <taxon>Alphaproteobacteria</taxon>
        <taxon>Hyphomicrobiales</taxon>
        <taxon>Devosiaceae</taxon>
        <taxon>Devosia</taxon>
    </lineage>
</organism>
<gene>
    <name evidence="6" type="ORF">GCM10007913_31040</name>
</gene>
<dbReference type="PROSITE" id="PS50932">
    <property type="entry name" value="HTH_LACI_2"/>
    <property type="match status" value="1"/>
</dbReference>
<dbReference type="Gene3D" id="1.10.260.40">
    <property type="entry name" value="lambda repressor-like DNA-binding domains"/>
    <property type="match status" value="1"/>
</dbReference>
<dbReference type="SMART" id="SM00354">
    <property type="entry name" value="HTH_LACI"/>
    <property type="match status" value="1"/>
</dbReference>
<comment type="caution">
    <text evidence="6">The sequence shown here is derived from an EMBL/GenBank/DDBJ whole genome shotgun (WGS) entry which is preliminary data.</text>
</comment>
<evidence type="ECO:0000256" key="2">
    <source>
        <dbReference type="ARBA" id="ARBA00023015"/>
    </source>
</evidence>
<reference evidence="6" key="2">
    <citation type="submission" date="2023-01" db="EMBL/GenBank/DDBJ databases">
        <title>Draft genome sequence of Devosia yakushimensis strain NBRC 103855.</title>
        <authorList>
            <person name="Sun Q."/>
            <person name="Mori K."/>
        </authorList>
    </citation>
    <scope>NUCLEOTIDE SEQUENCE</scope>
    <source>
        <strain evidence="6">NBRC 103855</strain>
    </source>
</reference>
<dbReference type="EMBL" id="BSNG01000001">
    <property type="protein sequence ID" value="GLQ11172.1"/>
    <property type="molecule type" value="Genomic_DNA"/>
</dbReference>
<dbReference type="SUPFAM" id="SSF53822">
    <property type="entry name" value="Periplasmic binding protein-like I"/>
    <property type="match status" value="1"/>
</dbReference>
<dbReference type="PANTHER" id="PTHR30146:SF148">
    <property type="entry name" value="HTH-TYPE TRANSCRIPTIONAL REPRESSOR PURR-RELATED"/>
    <property type="match status" value="1"/>
</dbReference>
<evidence type="ECO:0000313" key="7">
    <source>
        <dbReference type="Proteomes" id="UP001161406"/>
    </source>
</evidence>
<keyword evidence="2" id="KW-0805">Transcription regulation</keyword>
<keyword evidence="7" id="KW-1185">Reference proteome</keyword>
<dbReference type="CDD" id="cd01392">
    <property type="entry name" value="HTH_LacI"/>
    <property type="match status" value="1"/>
</dbReference>
<feature type="domain" description="HTH lacI-type" evidence="5">
    <location>
        <begin position="7"/>
        <end position="65"/>
    </location>
</feature>
<protein>
    <submittedName>
        <fullName evidence="6">LacI family transcriptional regulator</fullName>
    </submittedName>
</protein>
<sequence>MSASRRLTQRDIAQLAGVSQATVSLVLNEAKSAEGRIPPETRERVLKAIRDTGYVADPIARSMVKGANRILGVFTYQPAFPIAQADFYTPFLMGIEEAAEALGYDLLLMTASARDDSGRKRIFGETGRLRLADGCLILGSQFDRDELAQLVAGDYPYVAVGRRDDAGGPVRYVGADYITATTTLVDQALAKGHRNFAFIGTTGPAESIADRWRGFQSALKGKGELVHVDDVENGDPARQVAEVRASGASVVFFAEVLEAVAFDNLARAQGISVPGDLSIVVLGSGTRTHTLRLHRAFTCYAIPREEMGKRAAAMLVETLADPSLVQQEMLQCEIVAGETLAPPNPTKDSLK</sequence>
<dbReference type="InterPro" id="IPR028082">
    <property type="entry name" value="Peripla_BP_I"/>
</dbReference>
<keyword evidence="3" id="KW-0238">DNA-binding</keyword>
<proteinExistence type="predicted"/>
<dbReference type="PANTHER" id="PTHR30146">
    <property type="entry name" value="LACI-RELATED TRANSCRIPTIONAL REPRESSOR"/>
    <property type="match status" value="1"/>
</dbReference>
<keyword evidence="1" id="KW-0678">Repressor</keyword>
<dbReference type="InterPro" id="IPR046335">
    <property type="entry name" value="LacI/GalR-like_sensor"/>
</dbReference>
<evidence type="ECO:0000259" key="5">
    <source>
        <dbReference type="PROSITE" id="PS50932"/>
    </source>
</evidence>
<name>A0ABQ5UID0_9HYPH</name>
<evidence type="ECO:0000313" key="6">
    <source>
        <dbReference type="EMBL" id="GLQ11172.1"/>
    </source>
</evidence>
<dbReference type="SUPFAM" id="SSF47413">
    <property type="entry name" value="lambda repressor-like DNA-binding domains"/>
    <property type="match status" value="1"/>
</dbReference>
<evidence type="ECO:0000256" key="3">
    <source>
        <dbReference type="ARBA" id="ARBA00023125"/>
    </source>
</evidence>
<dbReference type="CDD" id="cd06267">
    <property type="entry name" value="PBP1_LacI_sugar_binding-like"/>
    <property type="match status" value="1"/>
</dbReference>
<dbReference type="InterPro" id="IPR010982">
    <property type="entry name" value="Lambda_DNA-bd_dom_sf"/>
</dbReference>